<dbReference type="Pfam" id="PF01468">
    <property type="entry name" value="GA"/>
    <property type="match status" value="3"/>
</dbReference>
<feature type="compositionally biased region" description="Basic and acidic residues" evidence="3">
    <location>
        <begin position="102"/>
        <end position="135"/>
    </location>
</feature>
<accession>A0A133Y601</accession>
<dbReference type="InterPro" id="IPR009063">
    <property type="entry name" value="Ig/albumin-bd_sf"/>
</dbReference>
<evidence type="ECO:0000256" key="2">
    <source>
        <dbReference type="SAM" id="Coils"/>
    </source>
</evidence>
<reference evidence="6 7" key="1">
    <citation type="submission" date="2016-01" db="EMBL/GenBank/DDBJ databases">
        <authorList>
            <person name="Oliw E.H."/>
        </authorList>
    </citation>
    <scope>NUCLEOTIDE SEQUENCE [LARGE SCALE GENOMIC DNA]</scope>
    <source>
        <strain evidence="6 7">KA00635</strain>
    </source>
</reference>
<evidence type="ECO:0000256" key="1">
    <source>
        <dbReference type="ARBA" id="ARBA00022729"/>
    </source>
</evidence>
<proteinExistence type="predicted"/>
<name>A0A133Y601_9LACT</name>
<dbReference type="InterPro" id="IPR002988">
    <property type="entry name" value="GA_module"/>
</dbReference>
<comment type="caution">
    <text evidence="6">The sequence shown here is derived from an EMBL/GenBank/DDBJ whole genome shotgun (WGS) entry which is preliminary data.</text>
</comment>
<dbReference type="SUPFAM" id="SSF46997">
    <property type="entry name" value="Bacterial immunoglobulin/albumin-binding domains"/>
    <property type="match status" value="2"/>
</dbReference>
<feature type="domain" description="Extracellular matrix-binding protein ebh GA module" evidence="5">
    <location>
        <begin position="371"/>
        <end position="421"/>
    </location>
</feature>
<evidence type="ECO:0000313" key="6">
    <source>
        <dbReference type="EMBL" id="KXB38535.1"/>
    </source>
</evidence>
<dbReference type="PATRIC" id="fig|87541.4.peg.22"/>
<dbReference type="Pfam" id="PF04650">
    <property type="entry name" value="YSIRK_signal"/>
    <property type="match status" value="1"/>
</dbReference>
<evidence type="ECO:0000256" key="4">
    <source>
        <dbReference type="SAM" id="SignalP"/>
    </source>
</evidence>
<gene>
    <name evidence="6" type="ORF">HMPREF3187_00021</name>
</gene>
<feature type="chain" id="PRO_5007460009" evidence="4">
    <location>
        <begin position="44"/>
        <end position="422"/>
    </location>
</feature>
<dbReference type="PROSITE" id="PS51257">
    <property type="entry name" value="PROKAR_LIPOPROTEIN"/>
    <property type="match status" value="1"/>
</dbReference>
<dbReference type="AlphaFoldDB" id="A0A133Y601"/>
<evidence type="ECO:0000313" key="7">
    <source>
        <dbReference type="Proteomes" id="UP000070422"/>
    </source>
</evidence>
<evidence type="ECO:0000256" key="3">
    <source>
        <dbReference type="SAM" id="MobiDB-lite"/>
    </source>
</evidence>
<dbReference type="Gene3D" id="1.20.5.420">
    <property type="entry name" value="Immunoglobulin FC, subunit C"/>
    <property type="match status" value="1"/>
</dbReference>
<dbReference type="EMBL" id="LSCQ01000001">
    <property type="protein sequence ID" value="KXB38535.1"/>
    <property type="molecule type" value="Genomic_DNA"/>
</dbReference>
<feature type="region of interest" description="Disordered" evidence="3">
    <location>
        <begin position="42"/>
        <end position="135"/>
    </location>
</feature>
<feature type="compositionally biased region" description="Basic and acidic residues" evidence="3">
    <location>
        <begin position="57"/>
        <end position="67"/>
    </location>
</feature>
<dbReference type="InterPro" id="IPR005877">
    <property type="entry name" value="YSIRK_signal_dom"/>
</dbReference>
<keyword evidence="1 4" id="KW-0732">Signal</keyword>
<evidence type="ECO:0000259" key="5">
    <source>
        <dbReference type="SMART" id="SM00844"/>
    </source>
</evidence>
<dbReference type="STRING" id="87541.AWM71_00465"/>
<feature type="signal peptide" evidence="4">
    <location>
        <begin position="1"/>
        <end position="43"/>
    </location>
</feature>
<protein>
    <submittedName>
        <fullName evidence="6">Signal peptide protein, YSIRK family</fullName>
    </submittedName>
</protein>
<keyword evidence="2" id="KW-0175">Coiled coil</keyword>
<dbReference type="Pfam" id="PF07554">
    <property type="entry name" value="FIVAR"/>
    <property type="match status" value="2"/>
</dbReference>
<feature type="domain" description="Extracellular matrix-binding protein ebh GA module" evidence="5">
    <location>
        <begin position="244"/>
        <end position="291"/>
    </location>
</feature>
<dbReference type="Proteomes" id="UP000070422">
    <property type="component" value="Unassembled WGS sequence"/>
</dbReference>
<dbReference type="Gene3D" id="1.20.120.1850">
    <property type="entry name" value="Ebh helix bundles repeating unit (S and A modules)"/>
    <property type="match status" value="2"/>
</dbReference>
<sequence>MEGKFMLNSNPEKKFCYSIRKYSIGVVSVAVAACFLAGPKALAAEVKPATSTPTATQEKDKKGEDKGQAAPQIQPVTGVGGNVSPSPAKPSENKKALNKQVRTNEKESGKEKKEAQTPEKKETQNEEKDKLNKQKENAKSLLVGFTKLNNKQKEGVLKKFEEASSVNDIDAAYKEARALHAKMMLLSGSIHDKAETLESVDYKKANQIRQKLYDEVVQKTENLLDMEKGENKTAEEVEQLKQEIETTKKALDGQERLDLTKTESSKQLKNYTYLTQGQVDSVKNFIEKEAKMNKEIEVRMGAAALLNTEMSNLQHIVEENKDLQSKANYTESDDDRKKAYNTAYGNAEKIIKKDSTDNKDETAVKEAQRAVLKARLELNGDERLSHARKEVDTVIESAQHLNDQQKKVLQDMAKSKHTVAEF</sequence>
<feature type="coiled-coil region" evidence="2">
    <location>
        <begin position="217"/>
        <end position="257"/>
    </location>
</feature>
<dbReference type="SMART" id="SM00844">
    <property type="entry name" value="GA"/>
    <property type="match status" value="2"/>
</dbReference>
<dbReference type="InterPro" id="IPR020840">
    <property type="entry name" value="Extracell_matrix-bd_GA"/>
</dbReference>
<organism evidence="6 7">
    <name type="scientific">Aerococcus christensenii</name>
    <dbReference type="NCBI Taxonomy" id="87541"/>
    <lineage>
        <taxon>Bacteria</taxon>
        <taxon>Bacillati</taxon>
        <taxon>Bacillota</taxon>
        <taxon>Bacilli</taxon>
        <taxon>Lactobacillales</taxon>
        <taxon>Aerococcaceae</taxon>
        <taxon>Aerococcus</taxon>
    </lineage>
</organism>
<dbReference type="NCBIfam" id="TIGR01168">
    <property type="entry name" value="YSIRK_signal"/>
    <property type="match status" value="1"/>
</dbReference>